<dbReference type="EMBL" id="OX458333">
    <property type="protein sequence ID" value="CAI8783621.1"/>
    <property type="molecule type" value="Genomic_DNA"/>
</dbReference>
<proteinExistence type="predicted"/>
<dbReference type="Proteomes" id="UP001162030">
    <property type="component" value="Chromosome"/>
</dbReference>
<accession>A0ABM9HZA9</accession>
<name>A0ABM9HZA9_9GAMM</name>
<evidence type="ECO:0008006" key="3">
    <source>
        <dbReference type="Google" id="ProtNLM"/>
    </source>
</evidence>
<reference evidence="1 2" key="1">
    <citation type="submission" date="2023-03" db="EMBL/GenBank/DDBJ databases">
        <authorList>
            <person name="Pearce D."/>
        </authorList>
    </citation>
    <scope>NUCLEOTIDE SEQUENCE [LARGE SCALE GENOMIC DNA]</scope>
    <source>
        <strain evidence="1">Msz</strain>
    </source>
</reference>
<dbReference type="RefSeq" id="WP_026608959.1">
    <property type="nucleotide sequence ID" value="NZ_OX458333.1"/>
</dbReference>
<sequence length="106" mass="12207">MKIDEDIVQAIWEKGRAMTDQDPTQWRMDECGAWIYREHYGLTDTDFGWKIEKVTPGVSDGPDGFRPFHHRNGYNIANGAPHCRVTADRTDLAPTGYVDKPRNREL</sequence>
<keyword evidence="2" id="KW-1185">Reference proteome</keyword>
<protein>
    <recommendedName>
        <fullName evidence="3">HNH endonuclease</fullName>
    </recommendedName>
</protein>
<evidence type="ECO:0000313" key="2">
    <source>
        <dbReference type="Proteomes" id="UP001162030"/>
    </source>
</evidence>
<gene>
    <name evidence="1" type="ORF">MSZNOR_1268</name>
</gene>
<organism evidence="1 2">
    <name type="scientific">Methylocaldum szegediense</name>
    <dbReference type="NCBI Taxonomy" id="73780"/>
    <lineage>
        <taxon>Bacteria</taxon>
        <taxon>Pseudomonadati</taxon>
        <taxon>Pseudomonadota</taxon>
        <taxon>Gammaproteobacteria</taxon>
        <taxon>Methylococcales</taxon>
        <taxon>Methylococcaceae</taxon>
        <taxon>Methylocaldum</taxon>
    </lineage>
</organism>
<evidence type="ECO:0000313" key="1">
    <source>
        <dbReference type="EMBL" id="CAI8783621.1"/>
    </source>
</evidence>